<evidence type="ECO:0008006" key="3">
    <source>
        <dbReference type="Google" id="ProtNLM"/>
    </source>
</evidence>
<accession>A0A1F6GVN3</accession>
<gene>
    <name evidence="1" type="ORF">A2557_05235</name>
</gene>
<name>A0A1F6GVN3_9PROT</name>
<evidence type="ECO:0000313" key="1">
    <source>
        <dbReference type="EMBL" id="OGH02168.1"/>
    </source>
</evidence>
<dbReference type="InterPro" id="IPR011042">
    <property type="entry name" value="6-blade_b-propeller_TolB-like"/>
</dbReference>
<dbReference type="Gene3D" id="2.120.10.30">
    <property type="entry name" value="TolB, C-terminal domain"/>
    <property type="match status" value="1"/>
</dbReference>
<organism evidence="1 2">
    <name type="scientific">Candidatus Lambdaproteobacteria bacterium RIFOXYD2_FULL_56_26</name>
    <dbReference type="NCBI Taxonomy" id="1817773"/>
    <lineage>
        <taxon>Bacteria</taxon>
        <taxon>Pseudomonadati</taxon>
        <taxon>Pseudomonadota</taxon>
        <taxon>Candidatus Lambdaproteobacteria</taxon>
    </lineage>
</organism>
<dbReference type="PANTHER" id="PTHR35580">
    <property type="entry name" value="CELL SURFACE GLYCOPROTEIN (S-LAYER PROTEIN)-LIKE PROTEIN"/>
    <property type="match status" value="1"/>
</dbReference>
<evidence type="ECO:0000313" key="2">
    <source>
        <dbReference type="Proteomes" id="UP000177583"/>
    </source>
</evidence>
<dbReference type="Proteomes" id="UP000177583">
    <property type="component" value="Unassembled WGS sequence"/>
</dbReference>
<dbReference type="SUPFAM" id="SSF101898">
    <property type="entry name" value="NHL repeat"/>
    <property type="match status" value="1"/>
</dbReference>
<dbReference type="AlphaFoldDB" id="A0A1F6GVN3"/>
<protein>
    <recommendedName>
        <fullName evidence="3">Bulb-type lectin domain-containing protein</fullName>
    </recommendedName>
</protein>
<proteinExistence type="predicted"/>
<sequence length="390" mass="39495">MDDAAFAGAISASNKLYLTGYTAGGLSGTSAGGNDIVSRQYDLNGATGWTAQVGSAASDIAYGLALDSSENVYVAGQSMGAYDGGTLVGSSDIVLTKYNSSGTKQWSLEYGTVNGDQAQAVAADSAGNSYLTGFTRGGLDGNTLTGIYDFFLSKVGPTGTLQWTKQIGSTGGIGYSGRGVAVDSAGNIIAVGYADKSFDGNSIVGTSDSIVIYKCDSSNTKIWSKQISSASIEEAYGVAVNGTTIYVVGYSAGTIGGTQAGAGDLFLGSYDANGNQNWTTQLGTSGQEYGLGVTVDKSGNVYVTGKTAGAFTGTNAGGTDIFVAKYDSAGNKQWVSQIGTAGNDFGQSVTTDSLGNVYVIGYAAASLDGKTYQGGFDMVVLKYSASGVLQ</sequence>
<dbReference type="PANTHER" id="PTHR35580:SF1">
    <property type="entry name" value="PHYTASE-LIKE DOMAIN-CONTAINING PROTEIN"/>
    <property type="match status" value="1"/>
</dbReference>
<dbReference type="EMBL" id="MFNF01000024">
    <property type="protein sequence ID" value="OGH02168.1"/>
    <property type="molecule type" value="Genomic_DNA"/>
</dbReference>
<dbReference type="InterPro" id="IPR052918">
    <property type="entry name" value="Motility_Chemotaxis_Reg"/>
</dbReference>
<reference evidence="1 2" key="1">
    <citation type="journal article" date="2016" name="Nat. Commun.">
        <title>Thousands of microbial genomes shed light on interconnected biogeochemical processes in an aquifer system.</title>
        <authorList>
            <person name="Anantharaman K."/>
            <person name="Brown C.T."/>
            <person name="Hug L.A."/>
            <person name="Sharon I."/>
            <person name="Castelle C.J."/>
            <person name="Probst A.J."/>
            <person name="Thomas B.C."/>
            <person name="Singh A."/>
            <person name="Wilkins M.J."/>
            <person name="Karaoz U."/>
            <person name="Brodie E.L."/>
            <person name="Williams K.H."/>
            <person name="Hubbard S.S."/>
            <person name="Banfield J.F."/>
        </authorList>
    </citation>
    <scope>NUCLEOTIDE SEQUENCE [LARGE SCALE GENOMIC DNA]</scope>
</reference>
<dbReference type="InterPro" id="IPR010620">
    <property type="entry name" value="SBBP_repeat"/>
</dbReference>
<dbReference type="Pfam" id="PF06739">
    <property type="entry name" value="SBBP"/>
    <property type="match status" value="5"/>
</dbReference>
<comment type="caution">
    <text evidence="1">The sequence shown here is derived from an EMBL/GenBank/DDBJ whole genome shotgun (WGS) entry which is preliminary data.</text>
</comment>